<dbReference type="PROSITE" id="PS50802">
    <property type="entry name" value="OTU"/>
    <property type="match status" value="1"/>
</dbReference>
<dbReference type="Gene3D" id="2.30.30.140">
    <property type="match status" value="1"/>
</dbReference>
<dbReference type="CDD" id="cd22744">
    <property type="entry name" value="OTU"/>
    <property type="match status" value="1"/>
</dbReference>
<keyword evidence="4" id="KW-1185">Reference proteome</keyword>
<dbReference type="AlphaFoldDB" id="A0A5A8CAC2"/>
<sequence>MGSTPSAPCSGDRAVPAPGSQYDAHRGQGRPTSAATRVARPAAPAPAHAPYEQEDPPLVLEVGQLVDLITVRSSPHWLPAIVTKVRDGGWRVRVTAFEIRSRGGYKYYDLDLGSSNDCNCMSPLGTYTGMTEDDIAASGGLEAIAAIRNGVDVPSRAPAPAPAPELTEEERRRLARQAAQGIGTGTGNKLIDGDGVPGTADPKSPKPAMPHPMTKPSSPDTNPLNRTEAAARAEAERLAASPPAVGDFLDVRCPDYRWRAGQVTSVQFSPDPATPERAVITCEITCMTGSSEEPTSVQFIHSAQIGSLDFAPHSQYSDVTIHEYSAGQIVDCLDVFTNTQGAVRSMWRPAEVRATTNDSVLIHFLNWDAKWDAWLNMHCDAHRLAPVGSRTDDETQQQRLSRQLDQEFVDAMLSNGLRVVRVATDGSCLFRAIAHQIYGTPDMHAKVRADVIQHMRNHADRFALVAAAVEDAPAPPGHPEGSAEHMEGSDSGAAAAAAAATAAAAQAGVDASLIGPAAAPETPPAKLGAEIATSSSSTAAAAGGTAASTASVPAGESADSLAIDPALARYLERMQAASAWGGDPEVMAAEELFDREIVLYSSDDFERNGAITTMSRMDHPALSLPSGRDPIRIAYHGSKHYNSVELVAEEPLAVRKGLGSAGCGGILAAKRASAFGVSGGAVSPMNKLVMSPSTSVSAAGTPSVTSGAAAAAAKPTDAALQCADDKSAAAPVSAEHSPAPGGSEAAAGFSAGGL</sequence>
<dbReference type="InterPro" id="IPR038765">
    <property type="entry name" value="Papain-like_cys_pep_sf"/>
</dbReference>
<feature type="region of interest" description="Disordered" evidence="1">
    <location>
        <begin position="728"/>
        <end position="754"/>
    </location>
</feature>
<feature type="compositionally biased region" description="Low complexity" evidence="1">
    <location>
        <begin position="30"/>
        <end position="50"/>
    </location>
</feature>
<accession>A0A5A8CAC2</accession>
<proteinExistence type="predicted"/>
<dbReference type="GO" id="GO:0004843">
    <property type="term" value="F:cysteine-type deubiquitinase activity"/>
    <property type="evidence" value="ECO:0007669"/>
    <property type="project" value="TreeGrafter"/>
</dbReference>
<comment type="caution">
    <text evidence="3">The sequence shown here is derived from an EMBL/GenBank/DDBJ whole genome shotgun (WGS) entry which is preliminary data.</text>
</comment>
<organism evidence="3 4">
    <name type="scientific">Cafeteria roenbergensis</name>
    <name type="common">Marine flagellate</name>
    <dbReference type="NCBI Taxonomy" id="33653"/>
    <lineage>
        <taxon>Eukaryota</taxon>
        <taxon>Sar</taxon>
        <taxon>Stramenopiles</taxon>
        <taxon>Bigyra</taxon>
        <taxon>Opalozoa</taxon>
        <taxon>Bicosoecida</taxon>
        <taxon>Cafeteriaceae</taxon>
        <taxon>Cafeteria</taxon>
    </lineage>
</organism>
<feature type="domain" description="OTU" evidence="2">
    <location>
        <begin position="417"/>
        <end position="647"/>
    </location>
</feature>
<feature type="region of interest" description="Disordered" evidence="1">
    <location>
        <begin position="179"/>
        <end position="232"/>
    </location>
</feature>
<protein>
    <recommendedName>
        <fullName evidence="2">OTU domain-containing protein</fullName>
    </recommendedName>
</protein>
<evidence type="ECO:0000313" key="4">
    <source>
        <dbReference type="Proteomes" id="UP000323011"/>
    </source>
</evidence>
<dbReference type="GO" id="GO:0016579">
    <property type="term" value="P:protein deubiquitination"/>
    <property type="evidence" value="ECO:0007669"/>
    <property type="project" value="TreeGrafter"/>
</dbReference>
<dbReference type="EMBL" id="VLTN01000042">
    <property type="protein sequence ID" value="KAA0149529.1"/>
    <property type="molecule type" value="Genomic_DNA"/>
</dbReference>
<name>A0A5A8CAC2_CAFRO</name>
<feature type="region of interest" description="Disordered" evidence="1">
    <location>
        <begin position="1"/>
        <end position="55"/>
    </location>
</feature>
<gene>
    <name evidence="3" type="ORF">FNF29_05915</name>
</gene>
<evidence type="ECO:0000256" key="1">
    <source>
        <dbReference type="SAM" id="MobiDB-lite"/>
    </source>
</evidence>
<feature type="compositionally biased region" description="Low complexity" evidence="1">
    <location>
        <begin position="737"/>
        <end position="754"/>
    </location>
</feature>
<feature type="region of interest" description="Disordered" evidence="1">
    <location>
        <begin position="471"/>
        <end position="494"/>
    </location>
</feature>
<feature type="compositionally biased region" description="Polar residues" evidence="1">
    <location>
        <begin position="215"/>
        <end position="225"/>
    </location>
</feature>
<dbReference type="SUPFAM" id="SSF54001">
    <property type="entry name" value="Cysteine proteinases"/>
    <property type="match status" value="1"/>
</dbReference>
<dbReference type="Proteomes" id="UP000323011">
    <property type="component" value="Unassembled WGS sequence"/>
</dbReference>
<evidence type="ECO:0000313" key="3">
    <source>
        <dbReference type="EMBL" id="KAA0149529.1"/>
    </source>
</evidence>
<evidence type="ECO:0000259" key="2">
    <source>
        <dbReference type="PROSITE" id="PS50802"/>
    </source>
</evidence>
<dbReference type="Gene3D" id="3.90.70.80">
    <property type="match status" value="2"/>
</dbReference>
<reference evidence="3 4" key="1">
    <citation type="submission" date="2019-07" db="EMBL/GenBank/DDBJ databases">
        <title>Genomes of Cafeteria roenbergensis.</title>
        <authorList>
            <person name="Fischer M.G."/>
            <person name="Hackl T."/>
            <person name="Roman M."/>
        </authorList>
    </citation>
    <scope>NUCLEOTIDE SEQUENCE [LARGE SCALE GENOMIC DNA]</scope>
    <source>
        <strain evidence="3 4">BVI</strain>
    </source>
</reference>
<dbReference type="InterPro" id="IPR050704">
    <property type="entry name" value="Peptidase_C85-like"/>
</dbReference>
<dbReference type="SUPFAM" id="SSF63748">
    <property type="entry name" value="Tudor/PWWP/MBT"/>
    <property type="match status" value="1"/>
</dbReference>
<dbReference type="InterPro" id="IPR003323">
    <property type="entry name" value="OTU_dom"/>
</dbReference>
<dbReference type="PANTHER" id="PTHR12419">
    <property type="entry name" value="OTU DOMAIN CONTAINING PROTEIN"/>
    <property type="match status" value="1"/>
</dbReference>
<feature type="region of interest" description="Disordered" evidence="1">
    <location>
        <begin position="153"/>
        <end position="172"/>
    </location>
</feature>